<sequence length="326" mass="35875">MSASQGAKDQVGRLLTLVPYLNARGAVPLQDAARDLGVTPRQLLSDLKVLLMCGLPGGYPDDLIDVDLDALQDPDGDGVIRVSNADYLARPLRLTPTEATAVIVALRALRNGSGPETREVVDRALAKLETAAAEGSEAPRIDPGAEVDADLALLATRLQDAADRQRQVLLTYYVPSRDEESERRVDPRGLVTNSGFTYLDAWCHSAEAPRLFRLDRIHRAEVLEEPIRTEPEAPRDLADGLFARSDETTRVTLLLDPPARWVVEYYPVEDARPRDDGTTEVDLLVADRRWLDRLLLRLAPHASIVRPDDLTGSFTSAAQATLRLYS</sequence>
<dbReference type="GO" id="GO:0000502">
    <property type="term" value="C:proteasome complex"/>
    <property type="evidence" value="ECO:0007669"/>
    <property type="project" value="UniProtKB-KW"/>
</dbReference>
<dbReference type="Pfam" id="PF19187">
    <property type="entry name" value="HTH_PafC"/>
    <property type="match status" value="1"/>
</dbReference>
<dbReference type="STRING" id="1045774.SAMN05421872_106304"/>
<dbReference type="PANTHER" id="PTHR34580">
    <property type="match status" value="1"/>
</dbReference>
<dbReference type="Proteomes" id="UP000199034">
    <property type="component" value="Unassembled WGS sequence"/>
</dbReference>
<dbReference type="InterPro" id="IPR043839">
    <property type="entry name" value="PafC_HTH"/>
</dbReference>
<evidence type="ECO:0000259" key="2">
    <source>
        <dbReference type="Pfam" id="PF19187"/>
    </source>
</evidence>
<dbReference type="PIRSF" id="PIRSF016838">
    <property type="entry name" value="PafC"/>
    <property type="match status" value="1"/>
</dbReference>
<dbReference type="InterPro" id="IPR026881">
    <property type="entry name" value="WYL_dom"/>
</dbReference>
<dbReference type="PROSITE" id="PS52050">
    <property type="entry name" value="WYL"/>
    <property type="match status" value="1"/>
</dbReference>
<dbReference type="Pfam" id="PF13280">
    <property type="entry name" value="WYL"/>
    <property type="match status" value="1"/>
</dbReference>
<dbReference type="RefSeq" id="WP_090856489.1">
    <property type="nucleotide sequence ID" value="NZ_FMZM01000006.1"/>
</dbReference>
<dbReference type="InterPro" id="IPR057727">
    <property type="entry name" value="WCX_dom"/>
</dbReference>
<evidence type="ECO:0000313" key="4">
    <source>
        <dbReference type="EMBL" id="SDD20978.1"/>
    </source>
</evidence>
<evidence type="ECO:0000313" key="5">
    <source>
        <dbReference type="Proteomes" id="UP000199034"/>
    </source>
</evidence>
<feature type="domain" description="PafC HTH" evidence="2">
    <location>
        <begin position="9"/>
        <end position="129"/>
    </location>
</feature>
<dbReference type="PANTHER" id="PTHR34580:SF1">
    <property type="entry name" value="PROTEIN PAFC"/>
    <property type="match status" value="1"/>
</dbReference>
<reference evidence="4 5" key="1">
    <citation type="submission" date="2016-10" db="EMBL/GenBank/DDBJ databases">
        <authorList>
            <person name="de Groot N.N."/>
        </authorList>
    </citation>
    <scope>NUCLEOTIDE SEQUENCE [LARGE SCALE GENOMIC DNA]</scope>
    <source>
        <strain evidence="4 5">CGMCC 4.6858</strain>
    </source>
</reference>
<dbReference type="AlphaFoldDB" id="A0A1G6SW14"/>
<evidence type="ECO:0000259" key="3">
    <source>
        <dbReference type="Pfam" id="PF25583"/>
    </source>
</evidence>
<gene>
    <name evidence="4" type="ORF">SAMN05421872_106304</name>
</gene>
<dbReference type="EMBL" id="FMZM01000006">
    <property type="protein sequence ID" value="SDD20978.1"/>
    <property type="molecule type" value="Genomic_DNA"/>
</dbReference>
<dbReference type="InterPro" id="IPR051534">
    <property type="entry name" value="CBASS_pafABC_assoc_protein"/>
</dbReference>
<organism evidence="4 5">
    <name type="scientific">Nocardioides lianchengensis</name>
    <dbReference type="NCBI Taxonomy" id="1045774"/>
    <lineage>
        <taxon>Bacteria</taxon>
        <taxon>Bacillati</taxon>
        <taxon>Actinomycetota</taxon>
        <taxon>Actinomycetes</taxon>
        <taxon>Propionibacteriales</taxon>
        <taxon>Nocardioidaceae</taxon>
        <taxon>Nocardioides</taxon>
    </lineage>
</organism>
<feature type="domain" description="WYL" evidence="1">
    <location>
        <begin position="156"/>
        <end position="222"/>
    </location>
</feature>
<dbReference type="InterPro" id="IPR028349">
    <property type="entry name" value="PafC-like"/>
</dbReference>
<keyword evidence="4" id="KW-0647">Proteasome</keyword>
<protein>
    <submittedName>
        <fullName evidence="4">Proteasome accessory factor C</fullName>
    </submittedName>
</protein>
<proteinExistence type="predicted"/>
<keyword evidence="5" id="KW-1185">Reference proteome</keyword>
<dbReference type="Pfam" id="PF25583">
    <property type="entry name" value="WCX"/>
    <property type="match status" value="1"/>
</dbReference>
<feature type="domain" description="WCX" evidence="3">
    <location>
        <begin position="248"/>
        <end position="321"/>
    </location>
</feature>
<dbReference type="OrthoDB" id="5174471at2"/>
<name>A0A1G6SW14_9ACTN</name>
<evidence type="ECO:0000259" key="1">
    <source>
        <dbReference type="Pfam" id="PF13280"/>
    </source>
</evidence>
<accession>A0A1G6SW14</accession>